<dbReference type="EMBL" id="JAYWIO010000005">
    <property type="protein sequence ID" value="KAK7260734.1"/>
    <property type="molecule type" value="Genomic_DNA"/>
</dbReference>
<organism evidence="3 4">
    <name type="scientific">Crotalaria pallida</name>
    <name type="common">Smooth rattlebox</name>
    <name type="synonym">Crotalaria striata</name>
    <dbReference type="NCBI Taxonomy" id="3830"/>
    <lineage>
        <taxon>Eukaryota</taxon>
        <taxon>Viridiplantae</taxon>
        <taxon>Streptophyta</taxon>
        <taxon>Embryophyta</taxon>
        <taxon>Tracheophyta</taxon>
        <taxon>Spermatophyta</taxon>
        <taxon>Magnoliopsida</taxon>
        <taxon>eudicotyledons</taxon>
        <taxon>Gunneridae</taxon>
        <taxon>Pentapetalae</taxon>
        <taxon>rosids</taxon>
        <taxon>fabids</taxon>
        <taxon>Fabales</taxon>
        <taxon>Fabaceae</taxon>
        <taxon>Papilionoideae</taxon>
        <taxon>50 kb inversion clade</taxon>
        <taxon>genistoids sensu lato</taxon>
        <taxon>core genistoids</taxon>
        <taxon>Crotalarieae</taxon>
        <taxon>Crotalaria</taxon>
    </lineage>
</organism>
<keyword evidence="4" id="KW-1185">Reference proteome</keyword>
<evidence type="ECO:0000256" key="2">
    <source>
        <dbReference type="SAM" id="MobiDB-lite"/>
    </source>
</evidence>
<evidence type="ECO:0000313" key="4">
    <source>
        <dbReference type="Proteomes" id="UP001372338"/>
    </source>
</evidence>
<proteinExistence type="inferred from homology"/>
<evidence type="ECO:0000256" key="1">
    <source>
        <dbReference type="ARBA" id="ARBA00005926"/>
    </source>
</evidence>
<accession>A0AAN9EPA4</accession>
<dbReference type="SUPFAM" id="SSF56112">
    <property type="entry name" value="Protein kinase-like (PK-like)"/>
    <property type="match status" value="1"/>
</dbReference>
<reference evidence="3 4" key="1">
    <citation type="submission" date="2024-01" db="EMBL/GenBank/DDBJ databases">
        <title>The genomes of 5 underutilized Papilionoideae crops provide insights into root nodulation and disease resistanc.</title>
        <authorList>
            <person name="Yuan L."/>
        </authorList>
    </citation>
    <scope>NUCLEOTIDE SEQUENCE [LARGE SCALE GENOMIC DNA]</scope>
    <source>
        <strain evidence="3">ZHUSHIDOU_FW_LH</strain>
        <tissue evidence="3">Leaf</tissue>
    </source>
</reference>
<dbReference type="AlphaFoldDB" id="A0AAN9EPA4"/>
<comment type="similarity">
    <text evidence="1">Belongs to the protein kinase superfamily. CK1 Ser/Thr protein kinase family. Casein kinase I subfamily.</text>
</comment>
<feature type="region of interest" description="Disordered" evidence="2">
    <location>
        <begin position="194"/>
        <end position="219"/>
    </location>
</feature>
<dbReference type="InterPro" id="IPR011009">
    <property type="entry name" value="Kinase-like_dom_sf"/>
</dbReference>
<name>A0AAN9EPA4_CROPI</name>
<comment type="caution">
    <text evidence="3">The sequence shown here is derived from an EMBL/GenBank/DDBJ whole genome shotgun (WGS) entry which is preliminary data.</text>
</comment>
<feature type="compositionally biased region" description="Low complexity" evidence="2">
    <location>
        <begin position="206"/>
        <end position="219"/>
    </location>
</feature>
<dbReference type="PANTHER" id="PTHR11909">
    <property type="entry name" value="CASEIN KINASE-RELATED"/>
    <property type="match status" value="1"/>
</dbReference>
<gene>
    <name evidence="3" type="ORF">RIF29_27018</name>
</gene>
<evidence type="ECO:0000313" key="3">
    <source>
        <dbReference type="EMBL" id="KAK7260734.1"/>
    </source>
</evidence>
<evidence type="ECO:0008006" key="5">
    <source>
        <dbReference type="Google" id="ProtNLM"/>
    </source>
</evidence>
<protein>
    <recommendedName>
        <fullName evidence="5">Non-specific serine/threonine protein kinase</fullName>
    </recommendedName>
</protein>
<dbReference type="Gene3D" id="1.10.510.10">
    <property type="entry name" value="Transferase(Phosphotransferase) domain 1"/>
    <property type="match status" value="1"/>
</dbReference>
<dbReference type="Proteomes" id="UP001372338">
    <property type="component" value="Unassembled WGS sequence"/>
</dbReference>
<sequence length="219" mass="24911">MGIMRVSIASRWSIHKRLLILAIQKANRAILLPMILCKSYPEEFASYFRYCRSLSFDQRPDYGFLKRLFRDLFNCEGYDYDNLFDWTILKQQQMQQTKTQSQLTAPVAMPSSVENVDVDKHKGLDVSTPIPVARPTINLDHPCVPMKIRASNVQNLNGKIPTAKHTMNNGSFFFTPTTNISTENTAMHRISKPEKPIGIPNFDATSSSVPSLRRVSSIK</sequence>
<dbReference type="InterPro" id="IPR050235">
    <property type="entry name" value="CK1_Ser-Thr_kinase"/>
</dbReference>